<dbReference type="PANTHER" id="PTHR38096">
    <property type="entry name" value="ENTEROBACTIN SYNTHASE COMPONENT D"/>
    <property type="match status" value="1"/>
</dbReference>
<evidence type="ECO:0000313" key="4">
    <source>
        <dbReference type="EMBL" id="UJF34773.1"/>
    </source>
</evidence>
<sequence length="249" mass="28084">MAPEGQCLVGEILLTRQENTYKGSLCCCYFQSMAEFERIIPYLHAEERDYLDTLTFEKRRRSFLLGRFAAKQAAAALTDEEKLENIHIQSGIFDQPILTSAKPNIQVSITHCNDYGAAIAFPEAHPMGIDVEKIDDQKRSAFESQITMAEKENINDLPISLDTALTLLWSAKEALSKVLKTGLTTSFKIFEVSKIEVHDDHFICFYKNFKQYKAIAFTVGSYICAITCPLKTDMCLDMSSFKGIFAANE</sequence>
<organism evidence="4 5">
    <name type="scientific">Paenibacillus hexagrammi</name>
    <dbReference type="NCBI Taxonomy" id="2908839"/>
    <lineage>
        <taxon>Bacteria</taxon>
        <taxon>Bacillati</taxon>
        <taxon>Bacillota</taxon>
        <taxon>Bacilli</taxon>
        <taxon>Bacillales</taxon>
        <taxon>Paenibacillaceae</taxon>
        <taxon>Paenibacillus</taxon>
    </lineage>
</organism>
<feature type="domain" description="4'-phosphopantetheinyl transferase N-terminal" evidence="3">
    <location>
        <begin position="55"/>
        <end position="120"/>
    </location>
</feature>
<dbReference type="Pfam" id="PF17837">
    <property type="entry name" value="4PPT_N"/>
    <property type="match status" value="1"/>
</dbReference>
<keyword evidence="5" id="KW-1185">Reference proteome</keyword>
<protein>
    <submittedName>
        <fullName evidence="4">4'-phosphopantetheinyl transferase superfamily protein</fullName>
    </submittedName>
</protein>
<dbReference type="InterPro" id="IPR041354">
    <property type="entry name" value="4PPT_N"/>
</dbReference>
<dbReference type="Pfam" id="PF01648">
    <property type="entry name" value="ACPS"/>
    <property type="match status" value="1"/>
</dbReference>
<dbReference type="Proteomes" id="UP001649230">
    <property type="component" value="Chromosome"/>
</dbReference>
<proteinExistence type="predicted"/>
<name>A0ABY3SLL4_9BACL</name>
<dbReference type="InterPro" id="IPR008278">
    <property type="entry name" value="4-PPantetheinyl_Trfase_dom"/>
</dbReference>
<keyword evidence="1 4" id="KW-0808">Transferase</keyword>
<evidence type="ECO:0000259" key="2">
    <source>
        <dbReference type="Pfam" id="PF01648"/>
    </source>
</evidence>
<evidence type="ECO:0000259" key="3">
    <source>
        <dbReference type="Pfam" id="PF17837"/>
    </source>
</evidence>
<dbReference type="InterPro" id="IPR037143">
    <property type="entry name" value="4-PPantetheinyl_Trfase_dom_sf"/>
</dbReference>
<accession>A0ABY3SLL4</accession>
<dbReference type="RefSeq" id="WP_235121346.1">
    <property type="nucleotide sequence ID" value="NZ_CP090978.1"/>
</dbReference>
<gene>
    <name evidence="4" type="ORF">L0M14_06340</name>
</gene>
<dbReference type="PANTHER" id="PTHR38096:SF1">
    <property type="entry name" value="ENTEROBACTIN SYNTHASE COMPONENT D"/>
    <property type="match status" value="1"/>
</dbReference>
<evidence type="ECO:0000313" key="5">
    <source>
        <dbReference type="Proteomes" id="UP001649230"/>
    </source>
</evidence>
<feature type="domain" description="4'-phosphopantetheinyl transferase" evidence="2">
    <location>
        <begin position="126"/>
        <end position="226"/>
    </location>
</feature>
<dbReference type="InterPro" id="IPR003542">
    <property type="entry name" value="Enbac_synth_compD-like"/>
</dbReference>
<dbReference type="SUPFAM" id="SSF56214">
    <property type="entry name" value="4'-phosphopantetheinyl transferase"/>
    <property type="match status" value="2"/>
</dbReference>
<reference evidence="4 5" key="1">
    <citation type="journal article" date="2024" name="Int. J. Syst. Evol. Microbiol.">
        <title>Paenibacillus hexagrammi sp. nov., a novel bacterium isolated from the gut content of Hexagrammos agrammus.</title>
        <authorList>
            <person name="Jung H.K."/>
            <person name="Kim D.G."/>
            <person name="Zin H."/>
            <person name="Park J."/>
            <person name="Jung H."/>
            <person name="Kim Y.O."/>
            <person name="Kong H.J."/>
            <person name="Kim J.W."/>
            <person name="Kim Y.S."/>
        </authorList>
    </citation>
    <scope>NUCLEOTIDE SEQUENCE [LARGE SCALE GENOMIC DNA]</scope>
    <source>
        <strain evidence="4 5">YPD9-1</strain>
    </source>
</reference>
<evidence type="ECO:0000256" key="1">
    <source>
        <dbReference type="ARBA" id="ARBA00022679"/>
    </source>
</evidence>
<dbReference type="EMBL" id="CP090978">
    <property type="protein sequence ID" value="UJF34773.1"/>
    <property type="molecule type" value="Genomic_DNA"/>
</dbReference>
<dbReference type="GO" id="GO:0016740">
    <property type="term" value="F:transferase activity"/>
    <property type="evidence" value="ECO:0007669"/>
    <property type="project" value="UniProtKB-KW"/>
</dbReference>
<dbReference type="Gene3D" id="3.90.470.20">
    <property type="entry name" value="4'-phosphopantetheinyl transferase domain"/>
    <property type="match status" value="2"/>
</dbReference>